<evidence type="ECO:0000313" key="5">
    <source>
        <dbReference type="EMBL" id="MEV0974152.1"/>
    </source>
</evidence>
<dbReference type="Pfam" id="PF13556">
    <property type="entry name" value="HTH_30"/>
    <property type="match status" value="1"/>
</dbReference>
<dbReference type="Pfam" id="PF07905">
    <property type="entry name" value="PucR"/>
    <property type="match status" value="1"/>
</dbReference>
<evidence type="ECO:0000259" key="4">
    <source>
        <dbReference type="Pfam" id="PF17853"/>
    </source>
</evidence>
<dbReference type="PANTHER" id="PTHR33744:SF17">
    <property type="entry name" value="CONSERVED PROTEIN"/>
    <property type="match status" value="1"/>
</dbReference>
<dbReference type="PANTHER" id="PTHR33744">
    <property type="entry name" value="CARBOHYDRATE DIACID REGULATOR"/>
    <property type="match status" value="1"/>
</dbReference>
<protein>
    <submittedName>
        <fullName evidence="5">PucR family transcriptional regulator</fullName>
    </submittedName>
</protein>
<reference evidence="5 6" key="1">
    <citation type="submission" date="2024-06" db="EMBL/GenBank/DDBJ databases">
        <title>The Natural Products Discovery Center: Release of the First 8490 Sequenced Strains for Exploring Actinobacteria Biosynthetic Diversity.</title>
        <authorList>
            <person name="Kalkreuter E."/>
            <person name="Kautsar S.A."/>
            <person name="Yang D."/>
            <person name="Bader C.D."/>
            <person name="Teijaro C.N."/>
            <person name="Fluegel L."/>
            <person name="Davis C.M."/>
            <person name="Simpson J.R."/>
            <person name="Lauterbach L."/>
            <person name="Steele A.D."/>
            <person name="Gui C."/>
            <person name="Meng S."/>
            <person name="Li G."/>
            <person name="Viehrig K."/>
            <person name="Ye F."/>
            <person name="Su P."/>
            <person name="Kiefer A.F."/>
            <person name="Nichols A."/>
            <person name="Cepeda A.J."/>
            <person name="Yan W."/>
            <person name="Fan B."/>
            <person name="Jiang Y."/>
            <person name="Adhikari A."/>
            <person name="Zheng C.-J."/>
            <person name="Schuster L."/>
            <person name="Cowan T.M."/>
            <person name="Smanski M.J."/>
            <person name="Chevrette M.G."/>
            <person name="De Carvalho L.P.S."/>
            <person name="Shen B."/>
        </authorList>
    </citation>
    <scope>NUCLEOTIDE SEQUENCE [LARGE SCALE GENOMIC DNA]</scope>
    <source>
        <strain evidence="5 6">NPDC050100</strain>
    </source>
</reference>
<evidence type="ECO:0000259" key="3">
    <source>
        <dbReference type="Pfam" id="PF13556"/>
    </source>
</evidence>
<dbReference type="InterPro" id="IPR025736">
    <property type="entry name" value="PucR_C-HTH_dom"/>
</dbReference>
<feature type="domain" description="CdaR GGDEF-like" evidence="4">
    <location>
        <begin position="271"/>
        <end position="398"/>
    </location>
</feature>
<evidence type="ECO:0000313" key="6">
    <source>
        <dbReference type="Proteomes" id="UP001551675"/>
    </source>
</evidence>
<organism evidence="5 6">
    <name type="scientific">Microtetraspora glauca</name>
    <dbReference type="NCBI Taxonomy" id="1996"/>
    <lineage>
        <taxon>Bacteria</taxon>
        <taxon>Bacillati</taxon>
        <taxon>Actinomycetota</taxon>
        <taxon>Actinomycetes</taxon>
        <taxon>Streptosporangiales</taxon>
        <taxon>Streptosporangiaceae</taxon>
        <taxon>Microtetraspora</taxon>
    </lineage>
</organism>
<dbReference type="InterPro" id="IPR041522">
    <property type="entry name" value="CdaR_GGDEF"/>
</dbReference>
<feature type="domain" description="Purine catabolism PurC-like" evidence="2">
    <location>
        <begin position="5"/>
        <end position="120"/>
    </location>
</feature>
<dbReference type="EMBL" id="JBFALK010000027">
    <property type="protein sequence ID" value="MEV0974152.1"/>
    <property type="molecule type" value="Genomic_DNA"/>
</dbReference>
<dbReference type="InterPro" id="IPR012914">
    <property type="entry name" value="PucR_dom"/>
</dbReference>
<sequence length="508" mass="52988">MLLRDLLAVEELRLALLAGAGGVDREIGGVLVTDLPDPGRYVSAGDLVLTGLMWRRDPADSRAFADALVTAGVVALGAGDARLGMVPDDLVAACEERGLPLFAVPVEVSFGAIADLVNRRLAGARAGDLRSVLGSRRRIVAAVAEGAGLGRLFALMASELGVTGAVLSAAGSVIAGDLPEEQAVRLAGEYLRAIRLPRVVRAGGDAGPFTLFAVDRAHRAAGWVLACRGELDVEIGYELASCVAMERARMEEGRRVERRLAEELIGLATSGRADLAELSARLRTCGIDAAEPYAVVAATVTRPGAADGPDPATLGGQVVEEVLGRRAVAAAGADGAVALVPLRDHGTAAALAAEVGERVAVIAAGLPRVRVSVGVSAGLAGAPAIRGGTEEAGYARRMAEMRGGGVVTSDEIYTHALLLATVPDGVRRSFASRLLDPLFDYDRRHQAELVLTLGTFLDCAGSWNGCAERLHVHVNTVRYRIRRIEELTGKDLSSMADRVDLFLALRAG</sequence>
<keyword evidence="6" id="KW-1185">Reference proteome</keyword>
<dbReference type="InterPro" id="IPR051448">
    <property type="entry name" value="CdaR-like_regulators"/>
</dbReference>
<name>A0ABV3GRN1_MICGL</name>
<feature type="domain" description="PucR C-terminal helix-turn-helix" evidence="3">
    <location>
        <begin position="449"/>
        <end position="507"/>
    </location>
</feature>
<dbReference type="Proteomes" id="UP001551675">
    <property type="component" value="Unassembled WGS sequence"/>
</dbReference>
<comment type="similarity">
    <text evidence="1">Belongs to the CdaR family.</text>
</comment>
<proteinExistence type="inferred from homology"/>
<evidence type="ECO:0000259" key="2">
    <source>
        <dbReference type="Pfam" id="PF07905"/>
    </source>
</evidence>
<gene>
    <name evidence="5" type="ORF">AB0I59_36630</name>
</gene>
<dbReference type="RefSeq" id="WP_061256361.1">
    <property type="nucleotide sequence ID" value="NZ_JBFALK010000027.1"/>
</dbReference>
<comment type="caution">
    <text evidence="5">The sequence shown here is derived from an EMBL/GenBank/DDBJ whole genome shotgun (WGS) entry which is preliminary data.</text>
</comment>
<dbReference type="Pfam" id="PF17853">
    <property type="entry name" value="GGDEF_2"/>
    <property type="match status" value="1"/>
</dbReference>
<dbReference type="InterPro" id="IPR042070">
    <property type="entry name" value="PucR_C-HTH_sf"/>
</dbReference>
<dbReference type="Gene3D" id="1.10.10.2840">
    <property type="entry name" value="PucR C-terminal helix-turn-helix domain"/>
    <property type="match status" value="1"/>
</dbReference>
<evidence type="ECO:0000256" key="1">
    <source>
        <dbReference type="ARBA" id="ARBA00006754"/>
    </source>
</evidence>
<accession>A0ABV3GRN1</accession>